<dbReference type="AlphaFoldDB" id="A0A1A8WVE5"/>
<evidence type="ECO:0000313" key="2">
    <source>
        <dbReference type="EMBL" id="SBS96316.1"/>
    </source>
</evidence>
<dbReference type="GO" id="GO:0032040">
    <property type="term" value="C:small-subunit processome"/>
    <property type="evidence" value="ECO:0007669"/>
    <property type="project" value="TreeGrafter"/>
</dbReference>
<feature type="non-terminal residue" evidence="2">
    <location>
        <position position="1"/>
    </location>
</feature>
<feature type="compositionally biased region" description="Acidic residues" evidence="1">
    <location>
        <begin position="260"/>
        <end position="271"/>
    </location>
</feature>
<dbReference type="GO" id="GO:0003723">
    <property type="term" value="F:RNA binding"/>
    <property type="evidence" value="ECO:0007669"/>
    <property type="project" value="TreeGrafter"/>
</dbReference>
<dbReference type="EMBL" id="FLQV01000590">
    <property type="protein sequence ID" value="SBS96316.1"/>
    <property type="molecule type" value="Genomic_DNA"/>
</dbReference>
<evidence type="ECO:0000313" key="3">
    <source>
        <dbReference type="Proteomes" id="UP000078546"/>
    </source>
</evidence>
<dbReference type="Proteomes" id="UP000078546">
    <property type="component" value="Unassembled WGS sequence"/>
</dbReference>
<feature type="compositionally biased region" description="Basic and acidic residues" evidence="1">
    <location>
        <begin position="212"/>
        <end position="223"/>
    </location>
</feature>
<name>A0A1A8WVE5_PLAOA</name>
<dbReference type="PANTHER" id="PTHR44163:SF1">
    <property type="entry name" value="U3 SMALL NUCLEOLAR RNA-ASSOCIATED PROTEIN 4 HOMOLOG"/>
    <property type="match status" value="1"/>
</dbReference>
<dbReference type="GO" id="GO:0034455">
    <property type="term" value="C:t-UTP complex"/>
    <property type="evidence" value="ECO:0007669"/>
    <property type="project" value="TreeGrafter"/>
</dbReference>
<accession>A0A1A8WVE5</accession>
<dbReference type="InterPro" id="IPR046351">
    <property type="entry name" value="UTP4"/>
</dbReference>
<feature type="region of interest" description="Disordered" evidence="1">
    <location>
        <begin position="845"/>
        <end position="866"/>
    </location>
</feature>
<feature type="region of interest" description="Disordered" evidence="1">
    <location>
        <begin position="717"/>
        <end position="748"/>
    </location>
</feature>
<dbReference type="InterPro" id="IPR001680">
    <property type="entry name" value="WD40_rpt"/>
</dbReference>
<dbReference type="GO" id="GO:0000462">
    <property type="term" value="P:maturation of SSU-rRNA from tricistronic rRNA transcript (SSU-rRNA, 5.8S rRNA, LSU-rRNA)"/>
    <property type="evidence" value="ECO:0007669"/>
    <property type="project" value="InterPro"/>
</dbReference>
<sequence length="1258" mass="147788">LALGEEGQPCGIFKGMNCMAYGGEGENWLRSNLGNIERRKREKMKVSLLDFNFYENEKRTLNTLDHSPCKCFISIADSTGMIYIYKVLPNDIIYVFTVDVRASKCTIKSVIWVSKKKKKKHIFLQNDLINYLLIISTLRGDIIIYDLESQNVIQNIATSGSITCCRLSNDLHHFGITNLNGYFYLYNIYRRKGRFIYNCFDVFYEGKEALRGRRNGDSDSKEGEEYEEEEEEDEEEEEEEEKEEEEEGEGEGEGKIEREEKEEEEEEEDGKGEDSPGKTKRNKKVKLSGDYYSSYVKYIIGGKEGKGNSETVTEDEAETNHVDTSSVFMEKKNIIGMDKDEEEEQFNIHIKRKFKCQEKLICLYFVDVLKKRTALLKKFGCTKKIEEKKKCLNGYSQNGKRSNYNDNEYRIDNYNYDSGNEHFTNHNHQKKEDKEEKKKIRMIEKSYNNYHHFVLLGSENSKIYKYNLEEKSCVGEYVSTNRNSVIWDIMYIYRTDEVVCVDNMGTLTVFDFSKYCIKYHFNNHNYKAISLAKSLNERTIFSAGIDRHIHMYTLTEESTDRQKRIQAGNHIDRFSKGKYRDIYFDNDRANCEGGFYGKEVKHSKDLFFYSEIKRVRKSNSKWCLITKNSAHMAEIKKIIFLLNKHILSISDDLTICLYNMLNYVKIYYSVQYLDNSKKIMFSPNMKAILCVYSKKLNIHYNNDLFIGKSNKAVSNGASSDGASSDGDTSDEAISDGATSDGATSDGEKVQPHIDLHISTSKYRNVANILYQKNEYIRRCCLNRKFNKIACLTNRKFCIYHFNIDTLKIFNYDVSSLNFFQVHDFAFVNNNEVIVSIARCSERKMGEANQSEETGKTSSRKRKHNVKEEKLSCGMSNDTTSRQDQPNHFLTNNVNENLHICKHMLSYYVVIYNIKKKKIVEELKVKQRMINFNVYNKGIITCSDDKKNVHIFFKNLNKFLKNYVILNDFNISTKNEYHICHSYFVVENYFIILTMDNFIFVYIIDFKYKRILFHRKMKFDEFHFNGFSQIVLLNLNVLTDKSNLQKYCTSMKKQRTLQNGNYIEKGDDYMELSQMNHLKYNYCLVLKRHNQMQLTSLNIFDDNIIEINTSTMQNKMNDDYGITDEYYFSSLQMKYNFLNVKQMYFQDNRMYTMIIREMKKSLKENGENKWDSNNNRNSTNEGDTFLKDQTNCEDNTEKNTINLNPLHLSFKTLVNIRKRNIINFHFLYTSENSITVLVCIPKDLKSTLINVPDTKKYIQ</sequence>
<dbReference type="SMART" id="SM00320">
    <property type="entry name" value="WD40"/>
    <property type="match status" value="3"/>
</dbReference>
<reference evidence="3" key="1">
    <citation type="submission" date="2016-05" db="EMBL/GenBank/DDBJ databases">
        <authorList>
            <person name="Naeem Raeece"/>
        </authorList>
    </citation>
    <scope>NUCLEOTIDE SEQUENCE [LARGE SCALE GENOMIC DNA]</scope>
</reference>
<feature type="region of interest" description="Disordered" evidence="1">
    <location>
        <begin position="212"/>
        <end position="283"/>
    </location>
</feature>
<feature type="region of interest" description="Disordered" evidence="1">
    <location>
        <begin position="1164"/>
        <end position="1185"/>
    </location>
</feature>
<dbReference type="PANTHER" id="PTHR44163">
    <property type="entry name" value="U3 SMALL NUCLEOLAR RNA-ASSOCIATED PROTEIN 4 HOMOLOG"/>
    <property type="match status" value="1"/>
</dbReference>
<gene>
    <name evidence="2" type="ORF">POVCU1_032030</name>
</gene>
<dbReference type="InterPro" id="IPR036322">
    <property type="entry name" value="WD40_repeat_dom_sf"/>
</dbReference>
<dbReference type="InterPro" id="IPR015943">
    <property type="entry name" value="WD40/YVTN_repeat-like_dom_sf"/>
</dbReference>
<protein>
    <submittedName>
        <fullName evidence="2">U3 small nucleolar RNA-associated protein 4, putative (UTP4)</fullName>
    </submittedName>
</protein>
<evidence type="ECO:0000256" key="1">
    <source>
        <dbReference type="SAM" id="MobiDB-lite"/>
    </source>
</evidence>
<proteinExistence type="predicted"/>
<feature type="compositionally biased region" description="Acidic residues" evidence="1">
    <location>
        <begin position="224"/>
        <end position="251"/>
    </location>
</feature>
<dbReference type="SUPFAM" id="SSF50978">
    <property type="entry name" value="WD40 repeat-like"/>
    <property type="match status" value="2"/>
</dbReference>
<dbReference type="GO" id="GO:0030686">
    <property type="term" value="C:90S preribosome"/>
    <property type="evidence" value="ECO:0007669"/>
    <property type="project" value="InterPro"/>
</dbReference>
<organism evidence="2 3">
    <name type="scientific">Plasmodium ovale curtisi</name>
    <dbReference type="NCBI Taxonomy" id="864141"/>
    <lineage>
        <taxon>Eukaryota</taxon>
        <taxon>Sar</taxon>
        <taxon>Alveolata</taxon>
        <taxon>Apicomplexa</taxon>
        <taxon>Aconoidasida</taxon>
        <taxon>Haemosporida</taxon>
        <taxon>Plasmodiidae</taxon>
        <taxon>Plasmodium</taxon>
        <taxon>Plasmodium (Plasmodium)</taxon>
    </lineage>
</organism>
<feature type="compositionally biased region" description="Polar residues" evidence="1">
    <location>
        <begin position="1170"/>
        <end position="1185"/>
    </location>
</feature>
<feature type="compositionally biased region" description="Low complexity" evidence="1">
    <location>
        <begin position="717"/>
        <end position="726"/>
    </location>
</feature>
<dbReference type="Gene3D" id="2.130.10.10">
    <property type="entry name" value="YVTN repeat-like/Quinoprotein amine dehydrogenase"/>
    <property type="match status" value="1"/>
</dbReference>